<protein>
    <recommendedName>
        <fullName evidence="6">tRNA(Ile)-lysidine synthase</fullName>
        <ecNumber evidence="6">6.3.4.19</ecNumber>
    </recommendedName>
    <alternativeName>
        <fullName evidence="6">tRNA(Ile)-2-lysyl-cytidine synthase</fullName>
    </alternativeName>
    <alternativeName>
        <fullName evidence="6">tRNA(Ile)-lysidine synthetase</fullName>
    </alternativeName>
</protein>
<dbReference type="Gene3D" id="3.40.50.620">
    <property type="entry name" value="HUPs"/>
    <property type="match status" value="1"/>
</dbReference>
<evidence type="ECO:0000259" key="7">
    <source>
        <dbReference type="Pfam" id="PF01171"/>
    </source>
</evidence>
<dbReference type="InterPro" id="IPR014729">
    <property type="entry name" value="Rossmann-like_a/b/a_fold"/>
</dbReference>
<sequence length="336" mass="40653">MIELKFLDELRDGKNLLAFSAGVDSTALYFLLKLYDISFDIAIVDYDIRKQSKLEVSRAKSLAFYDNKKCFVYESSAISSNFEHRAREIRYLFFQSIILEHDYTNLILAHQLNDSLEWFLMQFSKGTSVSNMIIMPKTQRKIQNKTYSILRPLLSVDRESLKGFLEDRDIFYFYDFSNNDFKFKRNYFRSKFSNIFLKEFKDGIKFSLSLLQENNMKIYNEIDVYDDVREYYIFSSCDLDFLYIDKFSKCLHYVLSKKQKIELNKYIYLDHFSLVFGDKIVVEKFHNRIYVFRQVSKKVVFTKQQKEYFRKNRIPIKFRKFLAYRYQIPIELQYIN</sequence>
<evidence type="ECO:0000313" key="9">
    <source>
        <dbReference type="Proteomes" id="UP001210261"/>
    </source>
</evidence>
<dbReference type="RefSeq" id="WP_271020561.1">
    <property type="nucleotide sequence ID" value="NZ_JAQHXR010000001.1"/>
</dbReference>
<keyword evidence="9" id="KW-1185">Reference proteome</keyword>
<comment type="caution">
    <text evidence="6">Lacks conserved residue(s) required for the propagation of feature annotation.</text>
</comment>
<evidence type="ECO:0000256" key="3">
    <source>
        <dbReference type="ARBA" id="ARBA00022741"/>
    </source>
</evidence>
<evidence type="ECO:0000256" key="4">
    <source>
        <dbReference type="ARBA" id="ARBA00022840"/>
    </source>
</evidence>
<name>A0ABT4VC32_9HELI</name>
<evidence type="ECO:0000256" key="5">
    <source>
        <dbReference type="ARBA" id="ARBA00048539"/>
    </source>
</evidence>
<dbReference type="InterPro" id="IPR012795">
    <property type="entry name" value="tRNA_Ile_lys_synt_N"/>
</dbReference>
<feature type="domain" description="tRNA(Ile)-lysidine/2-thiocytidine synthase N-terminal" evidence="7">
    <location>
        <begin position="15"/>
        <end position="190"/>
    </location>
</feature>
<dbReference type="EMBL" id="JAQHXR010000001">
    <property type="protein sequence ID" value="MDA3968267.1"/>
    <property type="molecule type" value="Genomic_DNA"/>
</dbReference>
<keyword evidence="2 6" id="KW-0819">tRNA processing</keyword>
<dbReference type="InterPro" id="IPR012094">
    <property type="entry name" value="tRNA_Ile_lys_synt"/>
</dbReference>
<organism evidence="8 9">
    <name type="scientific">Helicobacter ibis</name>
    <dbReference type="NCBI Taxonomy" id="2962633"/>
    <lineage>
        <taxon>Bacteria</taxon>
        <taxon>Pseudomonadati</taxon>
        <taxon>Campylobacterota</taxon>
        <taxon>Epsilonproteobacteria</taxon>
        <taxon>Campylobacterales</taxon>
        <taxon>Helicobacteraceae</taxon>
        <taxon>Helicobacter</taxon>
    </lineage>
</organism>
<keyword evidence="1 6" id="KW-0436">Ligase</keyword>
<dbReference type="PANTHER" id="PTHR43033:SF1">
    <property type="entry name" value="TRNA(ILE)-LYSIDINE SYNTHASE-RELATED"/>
    <property type="match status" value="1"/>
</dbReference>
<evidence type="ECO:0000313" key="8">
    <source>
        <dbReference type="EMBL" id="MDA3968267.1"/>
    </source>
</evidence>
<dbReference type="Pfam" id="PF01171">
    <property type="entry name" value="ATP_bind_3"/>
    <property type="match status" value="1"/>
</dbReference>
<keyword evidence="6" id="KW-0963">Cytoplasm</keyword>
<dbReference type="PANTHER" id="PTHR43033">
    <property type="entry name" value="TRNA(ILE)-LYSIDINE SYNTHASE-RELATED"/>
    <property type="match status" value="1"/>
</dbReference>
<evidence type="ECO:0000256" key="2">
    <source>
        <dbReference type="ARBA" id="ARBA00022694"/>
    </source>
</evidence>
<dbReference type="HAMAP" id="MF_01161">
    <property type="entry name" value="tRNA_Ile_lys_synt"/>
    <property type="match status" value="1"/>
</dbReference>
<proteinExistence type="inferred from homology"/>
<gene>
    <name evidence="6 8" type="primary">tilS</name>
    <name evidence="8" type="ORF">PF021_01095</name>
</gene>
<dbReference type="GO" id="GO:0032267">
    <property type="term" value="F:tRNA(Ile)-lysidine synthase activity"/>
    <property type="evidence" value="ECO:0007669"/>
    <property type="project" value="UniProtKB-EC"/>
</dbReference>
<keyword evidence="3" id="KW-0547">Nucleotide-binding</keyword>
<comment type="function">
    <text evidence="6">Ligates lysine onto the cytidine present at position 34 of the AUA codon-specific tRNA(Ile) that contains the anticodon CAU, in an ATP-dependent manner. Cytidine is converted to lysidine, thus changing the amino acid specificity of the tRNA from methionine to isoleucine.</text>
</comment>
<dbReference type="InterPro" id="IPR011063">
    <property type="entry name" value="TilS/TtcA_N"/>
</dbReference>
<evidence type="ECO:0000256" key="1">
    <source>
        <dbReference type="ARBA" id="ARBA00022598"/>
    </source>
</evidence>
<evidence type="ECO:0000256" key="6">
    <source>
        <dbReference type="HAMAP-Rule" id="MF_01161"/>
    </source>
</evidence>
<comment type="caution">
    <text evidence="8">The sequence shown here is derived from an EMBL/GenBank/DDBJ whole genome shotgun (WGS) entry which is preliminary data.</text>
</comment>
<dbReference type="Proteomes" id="UP001210261">
    <property type="component" value="Unassembled WGS sequence"/>
</dbReference>
<reference evidence="8 9" key="1">
    <citation type="submission" date="2023-01" db="EMBL/GenBank/DDBJ databases">
        <title>Description of Helicobacter ibis sp. nov. isolated from faecal droppings of black-faced ibis (Theristicus melanopis).</title>
        <authorList>
            <person name="Lopez-Cantillo M."/>
            <person name="Vidal-Veuthey B."/>
            <person name="Mella A."/>
            <person name="De La Haba R."/>
            <person name="Collado L."/>
        </authorList>
    </citation>
    <scope>NUCLEOTIDE SEQUENCE [LARGE SCALE GENOMIC DNA]</scope>
    <source>
        <strain evidence="8 9">A82</strain>
    </source>
</reference>
<dbReference type="EC" id="6.3.4.19" evidence="6"/>
<dbReference type="SUPFAM" id="SSF52402">
    <property type="entry name" value="Adenine nucleotide alpha hydrolases-like"/>
    <property type="match status" value="1"/>
</dbReference>
<dbReference type="CDD" id="cd01992">
    <property type="entry name" value="TilS_N"/>
    <property type="match status" value="1"/>
</dbReference>
<comment type="subcellular location">
    <subcellularLocation>
        <location evidence="6">Cytoplasm</location>
    </subcellularLocation>
</comment>
<dbReference type="NCBIfam" id="TIGR02432">
    <property type="entry name" value="lysidine_TilS_N"/>
    <property type="match status" value="1"/>
</dbReference>
<keyword evidence="4" id="KW-0067">ATP-binding</keyword>
<comment type="similarity">
    <text evidence="6">Belongs to the tRNA(Ile)-lysidine synthase family.</text>
</comment>
<accession>A0ABT4VC32</accession>
<comment type="catalytic activity">
    <reaction evidence="5 6">
        <text>cytidine(34) in tRNA(Ile2) + L-lysine + ATP = lysidine(34) in tRNA(Ile2) + AMP + diphosphate + H(+)</text>
        <dbReference type="Rhea" id="RHEA:43744"/>
        <dbReference type="Rhea" id="RHEA-COMP:10625"/>
        <dbReference type="Rhea" id="RHEA-COMP:10670"/>
        <dbReference type="ChEBI" id="CHEBI:15378"/>
        <dbReference type="ChEBI" id="CHEBI:30616"/>
        <dbReference type="ChEBI" id="CHEBI:32551"/>
        <dbReference type="ChEBI" id="CHEBI:33019"/>
        <dbReference type="ChEBI" id="CHEBI:82748"/>
        <dbReference type="ChEBI" id="CHEBI:83665"/>
        <dbReference type="ChEBI" id="CHEBI:456215"/>
        <dbReference type="EC" id="6.3.4.19"/>
    </reaction>
</comment>